<name>A0A5B7GYF3_PORTR</name>
<sequence>MPGHCGTTFALLTRDKKNTAWVIIELFTRYVLVVLESRLSILPETKVFSGVEYQDISSTKTEEYLEKMSETAMKGFMFMYFTPRKTRGMDEM</sequence>
<dbReference type="EMBL" id="VSRR010021372">
    <property type="protein sequence ID" value="MPC63872.1"/>
    <property type="molecule type" value="Genomic_DNA"/>
</dbReference>
<evidence type="ECO:0000313" key="1">
    <source>
        <dbReference type="EMBL" id="MPC63872.1"/>
    </source>
</evidence>
<gene>
    <name evidence="1" type="ORF">E2C01_057980</name>
</gene>
<organism evidence="1 2">
    <name type="scientific">Portunus trituberculatus</name>
    <name type="common">Swimming crab</name>
    <name type="synonym">Neptunus trituberculatus</name>
    <dbReference type="NCBI Taxonomy" id="210409"/>
    <lineage>
        <taxon>Eukaryota</taxon>
        <taxon>Metazoa</taxon>
        <taxon>Ecdysozoa</taxon>
        <taxon>Arthropoda</taxon>
        <taxon>Crustacea</taxon>
        <taxon>Multicrustacea</taxon>
        <taxon>Malacostraca</taxon>
        <taxon>Eumalacostraca</taxon>
        <taxon>Eucarida</taxon>
        <taxon>Decapoda</taxon>
        <taxon>Pleocyemata</taxon>
        <taxon>Brachyura</taxon>
        <taxon>Eubrachyura</taxon>
        <taxon>Portunoidea</taxon>
        <taxon>Portunidae</taxon>
        <taxon>Portuninae</taxon>
        <taxon>Portunus</taxon>
    </lineage>
</organism>
<evidence type="ECO:0000313" key="2">
    <source>
        <dbReference type="Proteomes" id="UP000324222"/>
    </source>
</evidence>
<keyword evidence="2" id="KW-1185">Reference proteome</keyword>
<protein>
    <submittedName>
        <fullName evidence="1">Uncharacterized protein</fullName>
    </submittedName>
</protein>
<dbReference type="AlphaFoldDB" id="A0A5B7GYF3"/>
<accession>A0A5B7GYF3</accession>
<dbReference type="Proteomes" id="UP000324222">
    <property type="component" value="Unassembled WGS sequence"/>
</dbReference>
<comment type="caution">
    <text evidence="1">The sequence shown here is derived from an EMBL/GenBank/DDBJ whole genome shotgun (WGS) entry which is preliminary data.</text>
</comment>
<proteinExistence type="predicted"/>
<reference evidence="1 2" key="1">
    <citation type="submission" date="2019-05" db="EMBL/GenBank/DDBJ databases">
        <title>Another draft genome of Portunus trituberculatus and its Hox gene families provides insights of decapod evolution.</title>
        <authorList>
            <person name="Jeong J.-H."/>
            <person name="Song I."/>
            <person name="Kim S."/>
            <person name="Choi T."/>
            <person name="Kim D."/>
            <person name="Ryu S."/>
            <person name="Kim W."/>
        </authorList>
    </citation>
    <scope>NUCLEOTIDE SEQUENCE [LARGE SCALE GENOMIC DNA]</scope>
    <source>
        <tissue evidence="1">Muscle</tissue>
    </source>
</reference>